<evidence type="ECO:0000313" key="2">
    <source>
        <dbReference type="Proteomes" id="UP001358586"/>
    </source>
</evidence>
<dbReference type="EMBL" id="JARKNE010000006">
    <property type="protein sequence ID" value="KAK5825883.1"/>
    <property type="molecule type" value="Genomic_DNA"/>
</dbReference>
<reference evidence="1 2" key="1">
    <citation type="submission" date="2023-03" db="EMBL/GenBank/DDBJ databases">
        <title>WGS of Gossypium arboreum.</title>
        <authorList>
            <person name="Yu D."/>
        </authorList>
    </citation>
    <scope>NUCLEOTIDE SEQUENCE [LARGE SCALE GENOMIC DNA]</scope>
    <source>
        <tissue evidence="1">Leaf</tissue>
    </source>
</reference>
<evidence type="ECO:0000313" key="1">
    <source>
        <dbReference type="EMBL" id="KAK5825883.1"/>
    </source>
</evidence>
<organism evidence="1 2">
    <name type="scientific">Gossypium arboreum</name>
    <name type="common">Tree cotton</name>
    <name type="synonym">Gossypium nanking</name>
    <dbReference type="NCBI Taxonomy" id="29729"/>
    <lineage>
        <taxon>Eukaryota</taxon>
        <taxon>Viridiplantae</taxon>
        <taxon>Streptophyta</taxon>
        <taxon>Embryophyta</taxon>
        <taxon>Tracheophyta</taxon>
        <taxon>Spermatophyta</taxon>
        <taxon>Magnoliopsida</taxon>
        <taxon>eudicotyledons</taxon>
        <taxon>Gunneridae</taxon>
        <taxon>Pentapetalae</taxon>
        <taxon>rosids</taxon>
        <taxon>malvids</taxon>
        <taxon>Malvales</taxon>
        <taxon>Malvaceae</taxon>
        <taxon>Malvoideae</taxon>
        <taxon>Gossypium</taxon>
    </lineage>
</organism>
<accession>A0ABR0PNE3</accession>
<sequence>MHGCMGVRIIDEVKDFLKTTLEDVCSEDITKKLTEALSELKVNLVLHAQIASGPMNLSQVNFDFLNEIFIDSLDFNVSNPEGKVWEEFQLKWKQIVGFFIPNSLEVEAEENLEKLNDLEQTSEEVE</sequence>
<comment type="caution">
    <text evidence="1">The sequence shown here is derived from an EMBL/GenBank/DDBJ whole genome shotgun (WGS) entry which is preliminary data.</text>
</comment>
<name>A0ABR0PNE3_GOSAR</name>
<gene>
    <name evidence="1" type="ORF">PVK06_020759</name>
</gene>
<keyword evidence="2" id="KW-1185">Reference proteome</keyword>
<protein>
    <submittedName>
        <fullName evidence="1">Uncharacterized protein</fullName>
    </submittedName>
</protein>
<proteinExistence type="predicted"/>
<dbReference type="Proteomes" id="UP001358586">
    <property type="component" value="Chromosome 6"/>
</dbReference>